<keyword evidence="1" id="KW-0472">Membrane</keyword>
<proteinExistence type="predicted"/>
<feature type="transmembrane region" description="Helical" evidence="1">
    <location>
        <begin position="88"/>
        <end position="107"/>
    </location>
</feature>
<evidence type="ECO:0000256" key="1">
    <source>
        <dbReference type="SAM" id="Phobius"/>
    </source>
</evidence>
<protein>
    <submittedName>
        <fullName evidence="2">Pectate lyase</fullName>
    </submittedName>
</protein>
<feature type="transmembrane region" description="Helical" evidence="1">
    <location>
        <begin position="171"/>
        <end position="191"/>
    </location>
</feature>
<name>A0A524RRN8_9CHRO</name>
<sequence>MTDDASCPRVIRTPWGDLAPRVDVFPLVYLLFLYGVVYFLPFGIFGTWRLGEDNLVEWLQFLFYFGAGLSALLVLIKGRHSQRPGQIFWWSLMALFCLFVAGEEVSWTERLTGFGVGALRELNTQGESNLHNLKGIQTYLHSLYAAAGLFFGWFGWRFWPSIQAFPAKRFSLYFLFVAAFYSYFDLSWITLGGQNQIRNEQEAFELLMSLGFFLHCLVHARSLLPKGRSAVSHRH</sequence>
<dbReference type="GO" id="GO:0016829">
    <property type="term" value="F:lyase activity"/>
    <property type="evidence" value="ECO:0007669"/>
    <property type="project" value="UniProtKB-KW"/>
</dbReference>
<reference evidence="2 3" key="1">
    <citation type="journal article" date="2019" name="mSystems">
        <title>Life at home and on the roam: Genomic adaptions reflect the dual lifestyle of an intracellular, facultative symbiont.</title>
        <authorList>
            <person name="Burgsdorf I."/>
        </authorList>
    </citation>
    <scope>NUCLEOTIDE SEQUENCE [LARGE SCALE GENOMIC DNA]</scope>
    <source>
        <strain evidence="2">277cI</strain>
    </source>
</reference>
<keyword evidence="1" id="KW-0812">Transmembrane</keyword>
<feature type="transmembrane region" description="Helical" evidence="1">
    <location>
        <begin position="58"/>
        <end position="76"/>
    </location>
</feature>
<dbReference type="EMBL" id="SRMN01000168">
    <property type="protein sequence ID" value="TGH18906.1"/>
    <property type="molecule type" value="Genomic_DNA"/>
</dbReference>
<feature type="transmembrane region" description="Helical" evidence="1">
    <location>
        <begin position="203"/>
        <end position="224"/>
    </location>
</feature>
<feature type="transmembrane region" description="Helical" evidence="1">
    <location>
        <begin position="27"/>
        <end position="46"/>
    </location>
</feature>
<comment type="caution">
    <text evidence="2">The sequence shown here is derived from an EMBL/GenBank/DDBJ whole genome shotgun (WGS) entry which is preliminary data.</text>
</comment>
<dbReference type="Proteomes" id="UP000315454">
    <property type="component" value="Unassembled WGS sequence"/>
</dbReference>
<organism evidence="2 3">
    <name type="scientific">Aphanocapsa feldmannii 277cI</name>
    <dbReference type="NCBI Taxonomy" id="2507554"/>
    <lineage>
        <taxon>Bacteria</taxon>
        <taxon>Bacillati</taxon>
        <taxon>Cyanobacteriota</taxon>
        <taxon>Cyanophyceae</taxon>
        <taxon>Oscillatoriophycideae</taxon>
        <taxon>Chroococcales</taxon>
        <taxon>Microcystaceae</taxon>
        <taxon>Aphanocapsa</taxon>
    </lineage>
</organism>
<dbReference type="AlphaFoldDB" id="A0A524RRN8"/>
<feature type="transmembrane region" description="Helical" evidence="1">
    <location>
        <begin position="139"/>
        <end position="159"/>
    </location>
</feature>
<accession>A0A524RRN8</accession>
<gene>
    <name evidence="2" type="ORF">ERJ68_08805</name>
</gene>
<evidence type="ECO:0000313" key="3">
    <source>
        <dbReference type="Proteomes" id="UP000315454"/>
    </source>
</evidence>
<evidence type="ECO:0000313" key="2">
    <source>
        <dbReference type="EMBL" id="TGH18906.1"/>
    </source>
</evidence>
<keyword evidence="2" id="KW-0456">Lyase</keyword>
<keyword evidence="1" id="KW-1133">Transmembrane helix</keyword>